<evidence type="ECO:0000259" key="11">
    <source>
        <dbReference type="PROSITE" id="PS50929"/>
    </source>
</evidence>
<dbReference type="InterPro" id="IPR003593">
    <property type="entry name" value="AAA+_ATPase"/>
</dbReference>
<dbReference type="InterPro" id="IPR014223">
    <property type="entry name" value="ABC_CydC/D"/>
</dbReference>
<feature type="domain" description="ABC transporter" evidence="10">
    <location>
        <begin position="341"/>
        <end position="575"/>
    </location>
</feature>
<dbReference type="GO" id="GO:0045454">
    <property type="term" value="P:cell redox homeostasis"/>
    <property type="evidence" value="ECO:0007669"/>
    <property type="project" value="InterPro"/>
</dbReference>
<dbReference type="AlphaFoldDB" id="A0A1R0ZGM1"/>
<dbReference type="GO" id="GO:0005886">
    <property type="term" value="C:plasma membrane"/>
    <property type="evidence" value="ECO:0007669"/>
    <property type="project" value="UniProtKB-SubCell"/>
</dbReference>
<dbReference type="SUPFAM" id="SSF52540">
    <property type="entry name" value="P-loop containing nucleoside triphosphate hydrolases"/>
    <property type="match status" value="1"/>
</dbReference>
<dbReference type="InterPro" id="IPR017871">
    <property type="entry name" value="ABC_transporter-like_CS"/>
</dbReference>
<feature type="transmembrane region" description="Helical" evidence="9">
    <location>
        <begin position="130"/>
        <end position="151"/>
    </location>
</feature>
<dbReference type="Pfam" id="PF00005">
    <property type="entry name" value="ABC_tran"/>
    <property type="match status" value="1"/>
</dbReference>
<dbReference type="GO" id="GO:0016887">
    <property type="term" value="F:ATP hydrolysis activity"/>
    <property type="evidence" value="ECO:0007669"/>
    <property type="project" value="InterPro"/>
</dbReference>
<dbReference type="InterPro" id="IPR036640">
    <property type="entry name" value="ABC1_TM_sf"/>
</dbReference>
<dbReference type="PROSITE" id="PS50929">
    <property type="entry name" value="ABC_TM1F"/>
    <property type="match status" value="1"/>
</dbReference>
<keyword evidence="2" id="KW-0813">Transport</keyword>
<dbReference type="PROSITE" id="PS50893">
    <property type="entry name" value="ABC_TRANSPORTER_2"/>
    <property type="match status" value="1"/>
</dbReference>
<dbReference type="Proteomes" id="UP000187425">
    <property type="component" value="Unassembled WGS sequence"/>
</dbReference>
<feature type="transmembrane region" description="Helical" evidence="9">
    <location>
        <begin position="14"/>
        <end position="37"/>
    </location>
</feature>
<comment type="caution">
    <text evidence="12">The sequence shown here is derived from an EMBL/GenBank/DDBJ whole genome shotgun (WGS) entry which is preliminary data.</text>
</comment>
<dbReference type="Gene3D" id="1.20.1560.10">
    <property type="entry name" value="ABC transporter type 1, transmembrane domain"/>
    <property type="match status" value="1"/>
</dbReference>
<dbReference type="PANTHER" id="PTHR24221:SF653">
    <property type="entry name" value="TRANSPORT ATP-BINDING PROTEIN CYDC"/>
    <property type="match status" value="1"/>
</dbReference>
<dbReference type="InterPro" id="IPR027417">
    <property type="entry name" value="P-loop_NTPase"/>
</dbReference>
<dbReference type="GO" id="GO:0034775">
    <property type="term" value="P:glutathione transmembrane transport"/>
    <property type="evidence" value="ECO:0007669"/>
    <property type="project" value="InterPro"/>
</dbReference>
<organism evidence="12 13">
    <name type="scientific">Paenibacillus odorifer</name>
    <dbReference type="NCBI Taxonomy" id="189426"/>
    <lineage>
        <taxon>Bacteria</taxon>
        <taxon>Bacillati</taxon>
        <taxon>Bacillota</taxon>
        <taxon>Bacilli</taxon>
        <taxon>Bacillales</taxon>
        <taxon>Paenibacillaceae</taxon>
        <taxon>Paenibacillus</taxon>
    </lineage>
</organism>
<evidence type="ECO:0000256" key="6">
    <source>
        <dbReference type="ARBA" id="ARBA00022840"/>
    </source>
</evidence>
<keyword evidence="6" id="KW-0067">ATP-binding</keyword>
<comment type="subcellular location">
    <subcellularLocation>
        <location evidence="1">Cell membrane</location>
        <topology evidence="1">Multi-pass membrane protein</topology>
    </subcellularLocation>
</comment>
<keyword evidence="4 9" id="KW-0812">Transmembrane</keyword>
<evidence type="ECO:0000313" key="13">
    <source>
        <dbReference type="Proteomes" id="UP000187425"/>
    </source>
</evidence>
<dbReference type="CDD" id="cd03247">
    <property type="entry name" value="ABCC_cytochrome_bd"/>
    <property type="match status" value="1"/>
</dbReference>
<evidence type="ECO:0000256" key="3">
    <source>
        <dbReference type="ARBA" id="ARBA00022475"/>
    </source>
</evidence>
<evidence type="ECO:0000313" key="12">
    <source>
        <dbReference type="EMBL" id="OME69407.1"/>
    </source>
</evidence>
<dbReference type="InterPro" id="IPR039421">
    <property type="entry name" value="Type_1_exporter"/>
</dbReference>
<reference evidence="12 13" key="1">
    <citation type="submission" date="2016-11" db="EMBL/GenBank/DDBJ databases">
        <title>Paenibacillus species isolates.</title>
        <authorList>
            <person name="Beno S.M."/>
        </authorList>
    </citation>
    <scope>NUCLEOTIDE SEQUENCE [LARGE SCALE GENOMIC DNA]</scope>
    <source>
        <strain evidence="12 13">FSL H7-0443</strain>
    </source>
</reference>
<evidence type="ECO:0000256" key="9">
    <source>
        <dbReference type="SAM" id="Phobius"/>
    </source>
</evidence>
<evidence type="ECO:0000256" key="1">
    <source>
        <dbReference type="ARBA" id="ARBA00004651"/>
    </source>
</evidence>
<dbReference type="SMART" id="SM00382">
    <property type="entry name" value="AAA"/>
    <property type="match status" value="1"/>
</dbReference>
<dbReference type="Gene3D" id="3.40.50.300">
    <property type="entry name" value="P-loop containing nucleotide triphosphate hydrolases"/>
    <property type="match status" value="1"/>
</dbReference>
<dbReference type="GO" id="GO:0140359">
    <property type="term" value="F:ABC-type transporter activity"/>
    <property type="evidence" value="ECO:0007669"/>
    <property type="project" value="InterPro"/>
</dbReference>
<dbReference type="NCBIfam" id="TIGR02868">
    <property type="entry name" value="CydC"/>
    <property type="match status" value="1"/>
</dbReference>
<keyword evidence="5" id="KW-0547">Nucleotide-binding</keyword>
<keyword evidence="3" id="KW-1003">Cell membrane</keyword>
<keyword evidence="8 9" id="KW-0472">Membrane</keyword>
<name>A0A1R0ZGM1_9BACL</name>
<dbReference type="RefSeq" id="WP_076285051.1">
    <property type="nucleotide sequence ID" value="NZ_MPTW01000007.1"/>
</dbReference>
<dbReference type="SUPFAM" id="SSF90123">
    <property type="entry name" value="ABC transporter transmembrane region"/>
    <property type="match status" value="1"/>
</dbReference>
<dbReference type="InterPro" id="IPR003439">
    <property type="entry name" value="ABC_transporter-like_ATP-bd"/>
</dbReference>
<keyword evidence="7 9" id="KW-1133">Transmembrane helix</keyword>
<evidence type="ECO:0000256" key="5">
    <source>
        <dbReference type="ARBA" id="ARBA00022741"/>
    </source>
</evidence>
<evidence type="ECO:0000256" key="4">
    <source>
        <dbReference type="ARBA" id="ARBA00022692"/>
    </source>
</evidence>
<gene>
    <name evidence="12" type="ORF">BSK65_15550</name>
</gene>
<sequence>MKREGWFAPYVSSYFWRFFLIIVLGALTIFTASSLMYTSGFLISKASTPVENILMIYVPIVGVRTFGTSRAVIHYVERLVGHDTILRILSKMRVRLYNILEPQALFLSSRFRTGDILGMLADDIEYLQNVYLRTVFPSIIALLIYGAAVIALGTFDIAFALLMALYILVLVVVLPFLSLLFTQKRQREVKVERNRLYQKLTDAVLGMGDWVISGRQSQFVDTYEADERKVAKTDAALRSWARLRTFIGQAVIGIGVLSMLYWAAGEFADGAIAGTLIAAFVLVVFPVADAFLPVSEAVEKIPQYRNSLERLSGVNGTEQNIVSEKATVVDALPQAMKSAHIKLKNVGYHYGSEASWSVRDLSLDIPQGKKIAIIGRSGAGKSTLLKAIQGVIEPSDGSVTINGIAADAYGEHIPSIIAVLNQSPHLFDTTVANNIRMGDPKASEQAIKEAGALAKMDTLISSLPDGYDTFVREAGQRFSGGERQRIALARILLQNTPVVILDEPTVGLDPRTERDLLKTMFEAMKGKSLIWVTHHLVGAEQMDEVIFMENGSVEMRGTHAELMKKEPRYRRLYELDRPVEFLG</sequence>
<feature type="transmembrane region" description="Helical" evidence="9">
    <location>
        <begin position="246"/>
        <end position="264"/>
    </location>
</feature>
<evidence type="ECO:0000256" key="8">
    <source>
        <dbReference type="ARBA" id="ARBA00023136"/>
    </source>
</evidence>
<evidence type="ECO:0000256" key="2">
    <source>
        <dbReference type="ARBA" id="ARBA00022448"/>
    </source>
</evidence>
<accession>A0A1R0ZGM1</accession>
<feature type="domain" description="ABC transmembrane type-1" evidence="11">
    <location>
        <begin position="19"/>
        <end position="303"/>
    </location>
</feature>
<protein>
    <submittedName>
        <fullName evidence="12">Thiol reductant ABC exporter subunit CydC</fullName>
    </submittedName>
</protein>
<feature type="transmembrane region" description="Helical" evidence="9">
    <location>
        <begin position="270"/>
        <end position="292"/>
    </location>
</feature>
<dbReference type="PROSITE" id="PS00211">
    <property type="entry name" value="ABC_TRANSPORTER_1"/>
    <property type="match status" value="1"/>
</dbReference>
<evidence type="ECO:0000259" key="10">
    <source>
        <dbReference type="PROSITE" id="PS50893"/>
    </source>
</evidence>
<feature type="transmembrane region" description="Helical" evidence="9">
    <location>
        <begin position="157"/>
        <end position="181"/>
    </location>
</feature>
<evidence type="ECO:0000256" key="7">
    <source>
        <dbReference type="ARBA" id="ARBA00022989"/>
    </source>
</evidence>
<dbReference type="OrthoDB" id="9802264at2"/>
<dbReference type="FunFam" id="3.40.50.300:FF:000221">
    <property type="entry name" value="Multidrug ABC transporter ATP-binding protein"/>
    <property type="match status" value="1"/>
</dbReference>
<dbReference type="GO" id="GO:0034040">
    <property type="term" value="F:ATPase-coupled lipid transmembrane transporter activity"/>
    <property type="evidence" value="ECO:0007669"/>
    <property type="project" value="TreeGrafter"/>
</dbReference>
<dbReference type="GO" id="GO:0005524">
    <property type="term" value="F:ATP binding"/>
    <property type="evidence" value="ECO:0007669"/>
    <property type="project" value="UniProtKB-KW"/>
</dbReference>
<dbReference type="InterPro" id="IPR011527">
    <property type="entry name" value="ABC1_TM_dom"/>
</dbReference>
<dbReference type="EMBL" id="MPTW01000007">
    <property type="protein sequence ID" value="OME69407.1"/>
    <property type="molecule type" value="Genomic_DNA"/>
</dbReference>
<dbReference type="Pfam" id="PF00664">
    <property type="entry name" value="ABC_membrane"/>
    <property type="match status" value="1"/>
</dbReference>
<proteinExistence type="predicted"/>
<dbReference type="PANTHER" id="PTHR24221">
    <property type="entry name" value="ATP-BINDING CASSETTE SUB-FAMILY B"/>
    <property type="match status" value="1"/>
</dbReference>